<sequence>MSLLNTWCSFSPGAALLCQCIIVRVSPVSAAKLPGPDMRHHSERTRCRCCGLRDMSVWWWLIDSALVGAICREEEGAGTLISVGEAGGRNKEPLEEQWVPGPRELQSDEVWQCPLGAEAEEV</sequence>
<feature type="signal peptide" evidence="1">
    <location>
        <begin position="1"/>
        <end position="30"/>
    </location>
</feature>
<feature type="chain" id="PRO_5040284033" evidence="1">
    <location>
        <begin position="31"/>
        <end position="122"/>
    </location>
</feature>
<protein>
    <submittedName>
        <fullName evidence="2">Uncharacterized protein</fullName>
    </submittedName>
</protein>
<keyword evidence="3" id="KW-1185">Reference proteome</keyword>
<dbReference type="Proteomes" id="UP001153269">
    <property type="component" value="Unassembled WGS sequence"/>
</dbReference>
<gene>
    <name evidence="2" type="ORF">PLEPLA_LOCUS17559</name>
</gene>
<dbReference type="EMBL" id="CADEAL010001152">
    <property type="protein sequence ID" value="CAB1429581.1"/>
    <property type="molecule type" value="Genomic_DNA"/>
</dbReference>
<comment type="caution">
    <text evidence="2">The sequence shown here is derived from an EMBL/GenBank/DDBJ whole genome shotgun (WGS) entry which is preliminary data.</text>
</comment>
<accession>A0A9N7UG38</accession>
<evidence type="ECO:0000313" key="3">
    <source>
        <dbReference type="Proteomes" id="UP001153269"/>
    </source>
</evidence>
<name>A0A9N7UG38_PLEPL</name>
<reference evidence="2" key="1">
    <citation type="submission" date="2020-03" db="EMBL/GenBank/DDBJ databases">
        <authorList>
            <person name="Weist P."/>
        </authorList>
    </citation>
    <scope>NUCLEOTIDE SEQUENCE</scope>
</reference>
<keyword evidence="1" id="KW-0732">Signal</keyword>
<organism evidence="2 3">
    <name type="scientific">Pleuronectes platessa</name>
    <name type="common">European plaice</name>
    <dbReference type="NCBI Taxonomy" id="8262"/>
    <lineage>
        <taxon>Eukaryota</taxon>
        <taxon>Metazoa</taxon>
        <taxon>Chordata</taxon>
        <taxon>Craniata</taxon>
        <taxon>Vertebrata</taxon>
        <taxon>Euteleostomi</taxon>
        <taxon>Actinopterygii</taxon>
        <taxon>Neopterygii</taxon>
        <taxon>Teleostei</taxon>
        <taxon>Neoteleostei</taxon>
        <taxon>Acanthomorphata</taxon>
        <taxon>Carangaria</taxon>
        <taxon>Pleuronectiformes</taxon>
        <taxon>Pleuronectoidei</taxon>
        <taxon>Pleuronectidae</taxon>
        <taxon>Pleuronectes</taxon>
    </lineage>
</organism>
<evidence type="ECO:0000256" key="1">
    <source>
        <dbReference type="SAM" id="SignalP"/>
    </source>
</evidence>
<dbReference type="AlphaFoldDB" id="A0A9N7UG38"/>
<proteinExistence type="predicted"/>
<evidence type="ECO:0000313" key="2">
    <source>
        <dbReference type="EMBL" id="CAB1429581.1"/>
    </source>
</evidence>